<comment type="caution">
    <text evidence="1">The sequence shown here is derived from an EMBL/GenBank/DDBJ whole genome shotgun (WGS) entry which is preliminary data.</text>
</comment>
<accession>A0A8H3E4B4</accession>
<name>A0A8H3E4B4_9AGAM</name>
<protein>
    <submittedName>
        <fullName evidence="1">Uncharacterized protein</fullName>
    </submittedName>
</protein>
<proteinExistence type="predicted"/>
<evidence type="ECO:0000313" key="2">
    <source>
        <dbReference type="Proteomes" id="UP000663827"/>
    </source>
</evidence>
<evidence type="ECO:0000313" key="1">
    <source>
        <dbReference type="EMBL" id="CAE7192904.1"/>
    </source>
</evidence>
<dbReference type="EMBL" id="CAJNJQ010003154">
    <property type="protein sequence ID" value="CAE7192904.1"/>
    <property type="molecule type" value="Genomic_DNA"/>
</dbReference>
<sequence length="526" mass="59900">MTELVSQIHLRWGRNITQYPKLYSSEAIAANIKTPVDDTKRAELRETAMCTIQEICILVDPNINTHTYNNLVVRITLGKLEATLETARFEGELESFTLPSLIAGCIELMSTVKPSPFYYEYGYACFKLMNIALSICLVKHICESDEFISITREDNPNDTVSALWEVTAAVLEVELSGNTEKLWGVACFEAPKYWGMPLVDRSRLNQILAMLHSDQKNFTIALMSAKSLGLSGLMYILQKFVEEKRVEMNEDEYQEQILKPYIHILYRYRLGMPDIYSELQVMALISDSRPSDVSIVESPCNQPADLEDSRNIIKAYSNIPDHHGFLGIMDYSKLIVFVHPFVVQGCEDLIPDMFSASLEISWRYISSPEPDQYMFMMVHSIFMTNCLNILKKLQSSPADDQTWMAKLAESIITNDAVGLILRAILVEKDLESSYPESKGDELHPTRLLANSRVGAGHPSLKDLIAQAMAMLALLIEMIPKHHLIICLRNSDSLYDFKKYLIHFGYRAFYIQDAYTLTMRPTELAYI</sequence>
<organism evidence="1 2">
    <name type="scientific">Rhizoctonia solani</name>
    <dbReference type="NCBI Taxonomy" id="456999"/>
    <lineage>
        <taxon>Eukaryota</taxon>
        <taxon>Fungi</taxon>
        <taxon>Dikarya</taxon>
        <taxon>Basidiomycota</taxon>
        <taxon>Agaricomycotina</taxon>
        <taxon>Agaricomycetes</taxon>
        <taxon>Cantharellales</taxon>
        <taxon>Ceratobasidiaceae</taxon>
        <taxon>Rhizoctonia</taxon>
    </lineage>
</organism>
<dbReference type="Proteomes" id="UP000663827">
    <property type="component" value="Unassembled WGS sequence"/>
</dbReference>
<feature type="non-terminal residue" evidence="1">
    <location>
        <position position="526"/>
    </location>
</feature>
<reference evidence="1" key="1">
    <citation type="submission" date="2021-01" db="EMBL/GenBank/DDBJ databases">
        <authorList>
            <person name="Kaushik A."/>
        </authorList>
    </citation>
    <scope>NUCLEOTIDE SEQUENCE</scope>
    <source>
        <strain evidence="1">AG5</strain>
    </source>
</reference>
<dbReference type="AlphaFoldDB" id="A0A8H3E4B4"/>
<gene>
    <name evidence="1" type="ORF">RDB_LOCUS129854</name>
</gene>